<name>A0A6P8SUZ0_GEOSA</name>
<protein>
    <recommendedName>
        <fullName evidence="6">C-X-C motif chemokine</fullName>
    </recommendedName>
</protein>
<feature type="chain" id="PRO_5028508408" description="C-X-C motif chemokine" evidence="6">
    <location>
        <begin position="26"/>
        <end position="102"/>
    </location>
</feature>
<dbReference type="InterPro" id="IPR033899">
    <property type="entry name" value="CXC_Chemokine_domain"/>
</dbReference>
<dbReference type="AlphaFoldDB" id="A0A6P8SUZ0"/>
<dbReference type="GO" id="GO:0008009">
    <property type="term" value="F:chemokine activity"/>
    <property type="evidence" value="ECO:0007669"/>
    <property type="project" value="InterPro"/>
</dbReference>
<evidence type="ECO:0000259" key="7">
    <source>
        <dbReference type="SMART" id="SM00199"/>
    </source>
</evidence>
<comment type="subcellular location">
    <subcellularLocation>
        <location evidence="1 6">Secreted</location>
    </subcellularLocation>
</comment>
<dbReference type="InterPro" id="IPR001089">
    <property type="entry name" value="Chemokine_CXC"/>
</dbReference>
<keyword evidence="5" id="KW-1015">Disulfide bond</keyword>
<dbReference type="RefSeq" id="XP_033818386.1">
    <property type="nucleotide sequence ID" value="XM_033962495.1"/>
</dbReference>
<evidence type="ECO:0000256" key="1">
    <source>
        <dbReference type="ARBA" id="ARBA00004613"/>
    </source>
</evidence>
<dbReference type="Proteomes" id="UP000515159">
    <property type="component" value="Chromosome 1"/>
</dbReference>
<accession>A0A6P8SUZ0</accession>
<feature type="signal peptide" evidence="6">
    <location>
        <begin position="1"/>
        <end position="25"/>
    </location>
</feature>
<dbReference type="FunFam" id="2.40.50.40:FF:000004">
    <property type="entry name" value="C-X-C motif chemokine"/>
    <property type="match status" value="1"/>
</dbReference>
<keyword evidence="4 6" id="KW-0964">Secreted</keyword>
<organism evidence="8 9">
    <name type="scientific">Geotrypetes seraphini</name>
    <name type="common">Gaboon caecilian</name>
    <name type="synonym">Caecilia seraphini</name>
    <dbReference type="NCBI Taxonomy" id="260995"/>
    <lineage>
        <taxon>Eukaryota</taxon>
        <taxon>Metazoa</taxon>
        <taxon>Chordata</taxon>
        <taxon>Craniata</taxon>
        <taxon>Vertebrata</taxon>
        <taxon>Euteleostomi</taxon>
        <taxon>Amphibia</taxon>
        <taxon>Gymnophiona</taxon>
        <taxon>Geotrypetes</taxon>
    </lineage>
</organism>
<gene>
    <name evidence="9" type="primary">LOC117368789</name>
</gene>
<evidence type="ECO:0000256" key="2">
    <source>
        <dbReference type="ARBA" id="ARBA00010665"/>
    </source>
</evidence>
<sequence>MKSPMRFHLLLLLVLIAVWTTPSQGASLRTELRCQCLTTVSDFIPIKQILTVELTPEGPHCPTVEVIATLKNGYLACLNPEEKWVKRIIHAILKRPSQKAIL</sequence>
<dbReference type="PRINTS" id="PR00437">
    <property type="entry name" value="SMALLCYTKCXC"/>
</dbReference>
<dbReference type="InterPro" id="IPR001811">
    <property type="entry name" value="Chemokine_IL8-like_dom"/>
</dbReference>
<dbReference type="PANTHER" id="PTHR12015:SF198">
    <property type="entry name" value="PLATELET BASIC PROTEIN"/>
    <property type="match status" value="1"/>
</dbReference>
<feature type="domain" description="Chemokine interleukin-8-like" evidence="7">
    <location>
        <begin position="31"/>
        <end position="92"/>
    </location>
</feature>
<dbReference type="InParanoid" id="A0A6P8SUZ0"/>
<dbReference type="GO" id="GO:0006952">
    <property type="term" value="P:defense response"/>
    <property type="evidence" value="ECO:0007669"/>
    <property type="project" value="InterPro"/>
</dbReference>
<dbReference type="OrthoDB" id="8872899at2759"/>
<dbReference type="SMART" id="SM00199">
    <property type="entry name" value="SCY"/>
    <property type="match status" value="1"/>
</dbReference>
<comment type="similarity">
    <text evidence="2 6">Belongs to the intercrine alpha (chemokine CxC) family.</text>
</comment>
<dbReference type="KEGG" id="gsh:117368789"/>
<proteinExistence type="inferred from homology"/>
<keyword evidence="6" id="KW-0732">Signal</keyword>
<dbReference type="GeneID" id="117368789"/>
<dbReference type="PANTHER" id="PTHR12015">
    <property type="entry name" value="SMALL INDUCIBLE CYTOKINE A"/>
    <property type="match status" value="1"/>
</dbReference>
<dbReference type="SUPFAM" id="SSF54117">
    <property type="entry name" value="Interleukin 8-like chemokines"/>
    <property type="match status" value="1"/>
</dbReference>
<dbReference type="GO" id="GO:0005615">
    <property type="term" value="C:extracellular space"/>
    <property type="evidence" value="ECO:0007669"/>
    <property type="project" value="UniProtKB-UniRule"/>
</dbReference>
<evidence type="ECO:0000256" key="4">
    <source>
        <dbReference type="ARBA" id="ARBA00022525"/>
    </source>
</evidence>
<keyword evidence="8" id="KW-1185">Reference proteome</keyword>
<evidence type="ECO:0000256" key="3">
    <source>
        <dbReference type="ARBA" id="ARBA00022514"/>
    </source>
</evidence>
<keyword evidence="3 6" id="KW-0202">Cytokine</keyword>
<dbReference type="InterPro" id="IPR018048">
    <property type="entry name" value="Chemokine_CXC_CS"/>
</dbReference>
<dbReference type="GO" id="GO:0006955">
    <property type="term" value="P:immune response"/>
    <property type="evidence" value="ECO:0007669"/>
    <property type="project" value="InterPro"/>
</dbReference>
<evidence type="ECO:0000313" key="8">
    <source>
        <dbReference type="Proteomes" id="UP000515159"/>
    </source>
</evidence>
<dbReference type="CDD" id="cd00273">
    <property type="entry name" value="Chemokine_CXC"/>
    <property type="match status" value="1"/>
</dbReference>
<reference evidence="9" key="1">
    <citation type="submission" date="2025-08" db="UniProtKB">
        <authorList>
            <consortium name="RefSeq"/>
        </authorList>
    </citation>
    <scope>IDENTIFICATION</scope>
</reference>
<keyword evidence="6" id="KW-0145">Chemotaxis</keyword>
<evidence type="ECO:0000313" key="9">
    <source>
        <dbReference type="RefSeq" id="XP_033818386.1"/>
    </source>
</evidence>
<dbReference type="PROSITE" id="PS00471">
    <property type="entry name" value="SMALL_CYTOKINES_CXC"/>
    <property type="match status" value="1"/>
</dbReference>
<evidence type="ECO:0000256" key="6">
    <source>
        <dbReference type="RuleBase" id="RU361149"/>
    </source>
</evidence>
<dbReference type="PRINTS" id="PR00436">
    <property type="entry name" value="INTERLEUKIN8"/>
</dbReference>
<dbReference type="InterPro" id="IPR036048">
    <property type="entry name" value="Interleukin_8-like_sf"/>
</dbReference>
<dbReference type="Gene3D" id="2.40.50.40">
    <property type="match status" value="1"/>
</dbReference>
<dbReference type="Pfam" id="PF00048">
    <property type="entry name" value="IL8"/>
    <property type="match status" value="1"/>
</dbReference>
<dbReference type="FunCoup" id="A0A6P8SUZ0">
    <property type="interactions" value="1051"/>
</dbReference>
<evidence type="ECO:0000256" key="5">
    <source>
        <dbReference type="ARBA" id="ARBA00023157"/>
    </source>
</evidence>
<dbReference type="InterPro" id="IPR039809">
    <property type="entry name" value="Chemokine_b/g/d"/>
</dbReference>